<evidence type="ECO:0000256" key="12">
    <source>
        <dbReference type="ARBA" id="ARBA00023004"/>
    </source>
</evidence>
<evidence type="ECO:0000256" key="9">
    <source>
        <dbReference type="ARBA" id="ARBA00022723"/>
    </source>
</evidence>
<evidence type="ECO:0000256" key="10">
    <source>
        <dbReference type="ARBA" id="ARBA00022975"/>
    </source>
</evidence>
<dbReference type="EMBL" id="JAFBDT010000007">
    <property type="protein sequence ID" value="MBM7561726.1"/>
    <property type="molecule type" value="Genomic_DNA"/>
</dbReference>
<evidence type="ECO:0000256" key="5">
    <source>
        <dbReference type="ARBA" id="ARBA00012061"/>
    </source>
</evidence>
<evidence type="ECO:0000256" key="2">
    <source>
        <dbReference type="ARBA" id="ARBA00003616"/>
    </source>
</evidence>
<evidence type="ECO:0000256" key="14">
    <source>
        <dbReference type="ARBA" id="ARBA00029718"/>
    </source>
</evidence>
<dbReference type="Proteomes" id="UP000767854">
    <property type="component" value="Unassembled WGS sequence"/>
</dbReference>
<evidence type="ECO:0000256" key="11">
    <source>
        <dbReference type="ARBA" id="ARBA00023002"/>
    </source>
</evidence>
<dbReference type="InterPro" id="IPR017900">
    <property type="entry name" value="4Fe4S_Fe_S_CS"/>
</dbReference>
<protein>
    <recommendedName>
        <fullName evidence="6">Dihydroorotate dehydrogenase B (NAD(+)), catalytic subunit</fullName>
        <ecNumber evidence="5">1.3.1.14</ecNumber>
    </recommendedName>
    <alternativeName>
        <fullName evidence="14">Dihydroorotate oxidase B</fullName>
    </alternativeName>
    <alternativeName>
        <fullName evidence="17">Dihydrothymine dehydrogenase</fullName>
    </alternativeName>
    <alternativeName>
        <fullName evidence="15">Dihydrouracil dehydrogenase</fullName>
    </alternativeName>
    <alternativeName>
        <fullName evidence="16">Orotate reductase (NADH)</fullName>
    </alternativeName>
</protein>
<dbReference type="InterPro" id="IPR050074">
    <property type="entry name" value="DHO_dehydrogenase"/>
</dbReference>
<comment type="cofactor">
    <cofactor evidence="1">
        <name>FMN</name>
        <dbReference type="ChEBI" id="CHEBI:58210"/>
    </cofactor>
</comment>
<evidence type="ECO:0000256" key="4">
    <source>
        <dbReference type="ARBA" id="ARBA00010804"/>
    </source>
</evidence>
<keyword evidence="7" id="KW-0285">Flavoprotein</keyword>
<name>A0ABS2MQN8_9FIRM</name>
<comment type="similarity">
    <text evidence="4">Belongs to the dihydropyrimidine dehydrogenase family.</text>
</comment>
<evidence type="ECO:0000256" key="8">
    <source>
        <dbReference type="ARBA" id="ARBA00022643"/>
    </source>
</evidence>
<evidence type="ECO:0000256" key="6">
    <source>
        <dbReference type="ARBA" id="ARBA00018101"/>
    </source>
</evidence>
<evidence type="ECO:0000256" key="1">
    <source>
        <dbReference type="ARBA" id="ARBA00001917"/>
    </source>
</evidence>
<evidence type="ECO:0000256" key="15">
    <source>
        <dbReference type="ARBA" id="ARBA00030119"/>
    </source>
</evidence>
<dbReference type="InterPro" id="IPR001295">
    <property type="entry name" value="Dihydroorotate_DH_CS"/>
</dbReference>
<dbReference type="PROSITE" id="PS51379">
    <property type="entry name" value="4FE4S_FER_2"/>
    <property type="match status" value="2"/>
</dbReference>
<evidence type="ECO:0000259" key="19">
    <source>
        <dbReference type="PROSITE" id="PS51379"/>
    </source>
</evidence>
<feature type="domain" description="4Fe-4S ferredoxin-type" evidence="19">
    <location>
        <begin position="300"/>
        <end position="329"/>
    </location>
</feature>
<evidence type="ECO:0000256" key="3">
    <source>
        <dbReference type="ARBA" id="ARBA00004715"/>
    </source>
</evidence>
<organism evidence="20 21">
    <name type="scientific">Fusibacter tunisiensis</name>
    <dbReference type="NCBI Taxonomy" id="1008308"/>
    <lineage>
        <taxon>Bacteria</taxon>
        <taxon>Bacillati</taxon>
        <taxon>Bacillota</taxon>
        <taxon>Clostridia</taxon>
        <taxon>Eubacteriales</taxon>
        <taxon>Eubacteriales Family XII. Incertae Sedis</taxon>
        <taxon>Fusibacter</taxon>
    </lineage>
</organism>
<dbReference type="SUPFAM" id="SSF54862">
    <property type="entry name" value="4Fe-4S ferredoxins"/>
    <property type="match status" value="1"/>
</dbReference>
<dbReference type="Pfam" id="PF00037">
    <property type="entry name" value="Fer4"/>
    <property type="match status" value="2"/>
</dbReference>
<keyword evidence="21" id="KW-1185">Reference proteome</keyword>
<evidence type="ECO:0000256" key="7">
    <source>
        <dbReference type="ARBA" id="ARBA00022630"/>
    </source>
</evidence>
<evidence type="ECO:0000313" key="21">
    <source>
        <dbReference type="Proteomes" id="UP000767854"/>
    </source>
</evidence>
<evidence type="ECO:0000256" key="17">
    <source>
        <dbReference type="ARBA" id="ARBA00032722"/>
    </source>
</evidence>
<keyword evidence="11 20" id="KW-0560">Oxidoreductase</keyword>
<accession>A0ABS2MQN8</accession>
<gene>
    <name evidence="20" type="ORF">JOC49_001267</name>
</gene>
<dbReference type="InterPro" id="IPR005720">
    <property type="entry name" value="Dihydroorotate_DH_cat"/>
</dbReference>
<dbReference type="Gene3D" id="2.30.26.10">
    <property type="entry name" value="Dihydroorotate Dehydrogenase A, chain A, domain 2"/>
    <property type="match status" value="1"/>
</dbReference>
<dbReference type="RefSeq" id="WP_204663508.1">
    <property type="nucleotide sequence ID" value="NZ_JAFBDT010000007.1"/>
</dbReference>
<dbReference type="PROSITE" id="PS00912">
    <property type="entry name" value="DHODEHASE_2"/>
    <property type="match status" value="1"/>
</dbReference>
<dbReference type="Gene3D" id="3.20.20.70">
    <property type="entry name" value="Aldolase class I"/>
    <property type="match status" value="1"/>
</dbReference>
<feature type="domain" description="4Fe-4S ferredoxin-type" evidence="19">
    <location>
        <begin position="330"/>
        <end position="357"/>
    </location>
</feature>
<dbReference type="Pfam" id="PF01180">
    <property type="entry name" value="DHO_dh"/>
    <property type="match status" value="1"/>
</dbReference>
<keyword evidence="9" id="KW-0479">Metal-binding</keyword>
<keyword evidence="13" id="KW-0411">Iron-sulfur</keyword>
<dbReference type="InterPro" id="IPR013785">
    <property type="entry name" value="Aldolase_TIM"/>
</dbReference>
<reference evidence="20 21" key="1">
    <citation type="submission" date="2021-01" db="EMBL/GenBank/DDBJ databases">
        <title>Genomic Encyclopedia of Type Strains, Phase IV (KMG-IV): sequencing the most valuable type-strain genomes for metagenomic binning, comparative biology and taxonomic classification.</title>
        <authorList>
            <person name="Goeker M."/>
        </authorList>
    </citation>
    <scope>NUCLEOTIDE SEQUENCE [LARGE SCALE GENOMIC DNA]</scope>
    <source>
        <strain evidence="20 21">DSM 24436</strain>
    </source>
</reference>
<comment type="caution">
    <text evidence="20">The sequence shown here is derived from an EMBL/GenBank/DDBJ whole genome shotgun (WGS) entry which is preliminary data.</text>
</comment>
<keyword evidence="12" id="KW-0408">Iron</keyword>
<dbReference type="Gene3D" id="3.30.70.20">
    <property type="match status" value="2"/>
</dbReference>
<sequence>MCRTEVKLKGMVFDNPLLPASGPIVEGLDNLLSLNQLSLGGLVTKTISVEGAKVKKPCIVARKQMIFNTELWSEYSLAHWLKILPILTEQKTKPLGISVGYTADDFRKIVPALHPYADFFEVSTHYNKAELLDVVRGIVSHTDKPVFIKMSPQVTAEFEFVETVLAAGGAGIVAFNSFGPGAVVDLKTRSLLIGNEFGDSWVSGPAIKPFALRRVARIRAQFPEVPIIACGGVASAEDVLEMILAGADLVQMLSGALLYGRKQYEKIVEDLIPAMNRYGIESIYALRHGGLKLTPSGKGNFPKVDPEKCTACGICIRSCPFEAYGKGPKPILDQSRCIRCGLCQSLCPVGAISEVLV</sequence>
<evidence type="ECO:0000256" key="16">
    <source>
        <dbReference type="ARBA" id="ARBA00032046"/>
    </source>
</evidence>
<dbReference type="PROSITE" id="PS00198">
    <property type="entry name" value="4FE4S_FER_1"/>
    <property type="match status" value="2"/>
</dbReference>
<dbReference type="PANTHER" id="PTHR48109:SF1">
    <property type="entry name" value="DIHYDROOROTATE DEHYDROGENASE (FUMARATE)"/>
    <property type="match status" value="1"/>
</dbReference>
<keyword evidence="8" id="KW-0288">FMN</keyword>
<dbReference type="SUPFAM" id="SSF51395">
    <property type="entry name" value="FMN-linked oxidoreductases"/>
    <property type="match status" value="1"/>
</dbReference>
<evidence type="ECO:0000256" key="18">
    <source>
        <dbReference type="ARBA" id="ARBA00048996"/>
    </source>
</evidence>
<comment type="catalytic activity">
    <reaction evidence="18">
        <text>(S)-dihydroorotate + NAD(+) = orotate + NADH + H(+)</text>
        <dbReference type="Rhea" id="RHEA:13513"/>
        <dbReference type="ChEBI" id="CHEBI:15378"/>
        <dbReference type="ChEBI" id="CHEBI:30839"/>
        <dbReference type="ChEBI" id="CHEBI:30864"/>
        <dbReference type="ChEBI" id="CHEBI:57540"/>
        <dbReference type="ChEBI" id="CHEBI:57945"/>
        <dbReference type="EC" id="1.3.1.14"/>
    </reaction>
</comment>
<keyword evidence="10" id="KW-0665">Pyrimidine biosynthesis</keyword>
<dbReference type="PANTHER" id="PTHR48109">
    <property type="entry name" value="DIHYDROOROTATE DEHYDROGENASE (QUINONE), MITOCHONDRIAL-RELATED"/>
    <property type="match status" value="1"/>
</dbReference>
<dbReference type="InterPro" id="IPR023359">
    <property type="entry name" value="Dihydro_DH_chainA_dom2"/>
</dbReference>
<dbReference type="InterPro" id="IPR017896">
    <property type="entry name" value="4Fe4S_Fe-S-bd"/>
</dbReference>
<proteinExistence type="inferred from homology"/>
<comment type="pathway">
    <text evidence="3">Pyrimidine metabolism; UMP biosynthesis via de novo pathway; orotate from (S)-dihydroorotate (NAD(+) route): step 1/1.</text>
</comment>
<evidence type="ECO:0000313" key="20">
    <source>
        <dbReference type="EMBL" id="MBM7561726.1"/>
    </source>
</evidence>
<comment type="function">
    <text evidence="2">Catalyzes the conversion of dihydroorotate to orotate with NAD(+) as electron acceptor.</text>
</comment>
<evidence type="ECO:0000256" key="13">
    <source>
        <dbReference type="ARBA" id="ARBA00023014"/>
    </source>
</evidence>
<dbReference type="EC" id="1.3.1.14" evidence="5"/>
<dbReference type="GO" id="GO:1990663">
    <property type="term" value="F:dihydroorotate dehydrogenase (fumarate) activity"/>
    <property type="evidence" value="ECO:0007669"/>
    <property type="project" value="UniProtKB-EC"/>
</dbReference>